<evidence type="ECO:0000256" key="1">
    <source>
        <dbReference type="ARBA" id="ARBA00004141"/>
    </source>
</evidence>
<evidence type="ECO:0000256" key="3">
    <source>
        <dbReference type="ARBA" id="ARBA00022989"/>
    </source>
</evidence>
<dbReference type="Pfam" id="PF11744">
    <property type="entry name" value="ALMT"/>
    <property type="match status" value="1"/>
</dbReference>
<reference evidence="7 8" key="1">
    <citation type="submission" date="2020-08" db="EMBL/GenBank/DDBJ databases">
        <title>Plant Genome Project.</title>
        <authorList>
            <person name="Zhang R.-G."/>
        </authorList>
    </citation>
    <scope>NUCLEOTIDE SEQUENCE [LARGE SCALE GENOMIC DNA]</scope>
    <source>
        <tissue evidence="7">Rhizome</tissue>
    </source>
</reference>
<evidence type="ECO:0000256" key="6">
    <source>
        <dbReference type="SAM" id="Phobius"/>
    </source>
</evidence>
<sequence length="184" mass="20223">MKRSNHVAKAGGDKWKSLTEESGGGGGSCAAAADKAEEEGEESDKSKSEVNDDEEEEFCRKSWSLWLLAKLVLPLPSTIKRTIMNGKKGSSIQINICLPPNTTPQSESMKKSTKAHNGKGTIPMRKLMMEVWEFAREGTDRVTFSLKVGLACLLVSLLILIQAPYQVFGTNFILEKVEFMEPGL</sequence>
<comment type="subcellular location">
    <subcellularLocation>
        <location evidence="1">Membrane</location>
        <topology evidence="1">Multi-pass membrane protein</topology>
    </subcellularLocation>
</comment>
<dbReference type="EMBL" id="JACMSC010000003">
    <property type="protein sequence ID" value="KAG6528533.1"/>
    <property type="molecule type" value="Genomic_DNA"/>
</dbReference>
<evidence type="ECO:0000313" key="8">
    <source>
        <dbReference type="Proteomes" id="UP000734854"/>
    </source>
</evidence>
<evidence type="ECO:0000313" key="7">
    <source>
        <dbReference type="EMBL" id="KAG6528533.1"/>
    </source>
</evidence>
<name>A0A8J5HQ02_ZINOF</name>
<protein>
    <submittedName>
        <fullName evidence="7">Uncharacterized protein</fullName>
    </submittedName>
</protein>
<dbReference type="InterPro" id="IPR020966">
    <property type="entry name" value="ALMT"/>
</dbReference>
<feature type="transmembrane region" description="Helical" evidence="6">
    <location>
        <begin position="144"/>
        <end position="165"/>
    </location>
</feature>
<keyword evidence="8" id="KW-1185">Reference proteome</keyword>
<organism evidence="7 8">
    <name type="scientific">Zingiber officinale</name>
    <name type="common">Ginger</name>
    <name type="synonym">Amomum zingiber</name>
    <dbReference type="NCBI Taxonomy" id="94328"/>
    <lineage>
        <taxon>Eukaryota</taxon>
        <taxon>Viridiplantae</taxon>
        <taxon>Streptophyta</taxon>
        <taxon>Embryophyta</taxon>
        <taxon>Tracheophyta</taxon>
        <taxon>Spermatophyta</taxon>
        <taxon>Magnoliopsida</taxon>
        <taxon>Liliopsida</taxon>
        <taxon>Zingiberales</taxon>
        <taxon>Zingiberaceae</taxon>
        <taxon>Zingiber</taxon>
    </lineage>
</organism>
<proteinExistence type="predicted"/>
<comment type="caution">
    <text evidence="7">The sequence shown here is derived from an EMBL/GenBank/DDBJ whole genome shotgun (WGS) entry which is preliminary data.</text>
</comment>
<dbReference type="GO" id="GO:0015743">
    <property type="term" value="P:malate transport"/>
    <property type="evidence" value="ECO:0007669"/>
    <property type="project" value="InterPro"/>
</dbReference>
<evidence type="ECO:0000256" key="5">
    <source>
        <dbReference type="SAM" id="MobiDB-lite"/>
    </source>
</evidence>
<keyword evidence="4 6" id="KW-0472">Membrane</keyword>
<keyword evidence="3 6" id="KW-1133">Transmembrane helix</keyword>
<dbReference type="Proteomes" id="UP000734854">
    <property type="component" value="Unassembled WGS sequence"/>
</dbReference>
<dbReference type="GO" id="GO:0016020">
    <property type="term" value="C:membrane"/>
    <property type="evidence" value="ECO:0007669"/>
    <property type="project" value="UniProtKB-SubCell"/>
</dbReference>
<dbReference type="AlphaFoldDB" id="A0A8J5HQ02"/>
<feature type="region of interest" description="Disordered" evidence="5">
    <location>
        <begin position="1"/>
        <end position="53"/>
    </location>
</feature>
<evidence type="ECO:0000256" key="4">
    <source>
        <dbReference type="ARBA" id="ARBA00023136"/>
    </source>
</evidence>
<accession>A0A8J5HQ02</accession>
<evidence type="ECO:0000256" key="2">
    <source>
        <dbReference type="ARBA" id="ARBA00022692"/>
    </source>
</evidence>
<gene>
    <name evidence="7" type="ORF">ZIOFF_010708</name>
</gene>
<keyword evidence="2 6" id="KW-0812">Transmembrane</keyword>